<dbReference type="InterPro" id="IPR018060">
    <property type="entry name" value="HTH_AraC"/>
</dbReference>
<dbReference type="Gene3D" id="1.10.287.130">
    <property type="match status" value="1"/>
</dbReference>
<dbReference type="SUPFAM" id="SSF63829">
    <property type="entry name" value="Calcium-dependent phosphotriesterase"/>
    <property type="match status" value="3"/>
</dbReference>
<dbReference type="Gene3D" id="2.130.10.10">
    <property type="entry name" value="YVTN repeat-like/Quinoprotein amine dehydrogenase"/>
    <property type="match status" value="2"/>
</dbReference>
<keyword evidence="5" id="KW-0547">Nucleotide-binding</keyword>
<dbReference type="InterPro" id="IPR036097">
    <property type="entry name" value="HisK_dim/P_sf"/>
</dbReference>
<dbReference type="Gene3D" id="3.40.50.2300">
    <property type="match status" value="1"/>
</dbReference>
<dbReference type="Pfam" id="PF02518">
    <property type="entry name" value="HATPase_c"/>
    <property type="match status" value="1"/>
</dbReference>
<name>H1Y8K1_9SPHI</name>
<evidence type="ECO:0000256" key="5">
    <source>
        <dbReference type="ARBA" id="ARBA00022741"/>
    </source>
</evidence>
<dbReference type="InterPro" id="IPR011110">
    <property type="entry name" value="Reg_prop"/>
</dbReference>
<proteinExistence type="predicted"/>
<dbReference type="Pfam" id="PF07495">
    <property type="entry name" value="Y_Y_Y"/>
    <property type="match status" value="1"/>
</dbReference>
<dbReference type="OrthoDB" id="9809670at2"/>
<evidence type="ECO:0000313" key="17">
    <source>
        <dbReference type="EMBL" id="EHQ25919.1"/>
    </source>
</evidence>
<dbReference type="SUPFAM" id="SSF47384">
    <property type="entry name" value="Homodimeric domain of signal transducing histidine kinase"/>
    <property type="match status" value="1"/>
</dbReference>
<organism evidence="17 18">
    <name type="scientific">Mucilaginibacter paludis DSM 18603</name>
    <dbReference type="NCBI Taxonomy" id="714943"/>
    <lineage>
        <taxon>Bacteria</taxon>
        <taxon>Pseudomonadati</taxon>
        <taxon>Bacteroidota</taxon>
        <taxon>Sphingobacteriia</taxon>
        <taxon>Sphingobacteriales</taxon>
        <taxon>Sphingobacteriaceae</taxon>
        <taxon>Mucilaginibacter</taxon>
    </lineage>
</organism>
<keyword evidence="13" id="KW-0812">Transmembrane</keyword>
<evidence type="ECO:0000256" key="13">
    <source>
        <dbReference type="SAM" id="Phobius"/>
    </source>
</evidence>
<dbReference type="Pfam" id="PF12833">
    <property type="entry name" value="HTH_18"/>
    <property type="match status" value="1"/>
</dbReference>
<dbReference type="PANTHER" id="PTHR43547">
    <property type="entry name" value="TWO-COMPONENT HISTIDINE KINASE"/>
    <property type="match status" value="1"/>
</dbReference>
<evidence type="ECO:0000256" key="1">
    <source>
        <dbReference type="ARBA" id="ARBA00000085"/>
    </source>
</evidence>
<evidence type="ECO:0000259" key="15">
    <source>
        <dbReference type="PROSITE" id="PS50109"/>
    </source>
</evidence>
<dbReference type="GO" id="GO:0043565">
    <property type="term" value="F:sequence-specific DNA binding"/>
    <property type="evidence" value="ECO:0007669"/>
    <property type="project" value="InterPro"/>
</dbReference>
<dbReference type="InterPro" id="IPR013783">
    <property type="entry name" value="Ig-like_fold"/>
</dbReference>
<evidence type="ECO:0000313" key="18">
    <source>
        <dbReference type="Proteomes" id="UP000002774"/>
    </source>
</evidence>
<dbReference type="eggNOG" id="COG3292">
    <property type="taxonomic scope" value="Bacteria"/>
</dbReference>
<keyword evidence="10" id="KW-0238">DNA-binding</keyword>
<evidence type="ECO:0000256" key="10">
    <source>
        <dbReference type="ARBA" id="ARBA00023125"/>
    </source>
</evidence>
<evidence type="ECO:0000259" key="16">
    <source>
        <dbReference type="PROSITE" id="PS50110"/>
    </source>
</evidence>
<dbReference type="SMART" id="SM00342">
    <property type="entry name" value="HTH_ARAC"/>
    <property type="match status" value="1"/>
</dbReference>
<sequence>MRLKSWLKYFGLIVFILSVKPSWAFQQIKYIGIEQGLSNNSVNCIFKDHYGFMWIGTNSGLNRYDGNKFKVYKNTWGNPASLSCNYISCLTGLGNHILVGTQKDLIYYDYADSKFQPVYYQPSLGGKLQKVRSAVYSLFTDKNGKTYAATESLGLLVFDKHSNQSRQVAFGGKGKPYTVSALNMGDDGGNLWLFIKDVGLCLYHADTKKIGVVNNNIKLASCLLADKKNNIWIGTENGLYLYHITTGMLDRFAVAGGNFTSENIVDLKLDPDNKLWIATNGGGINIFDIQSKKLSYIVPGEEKASLKSGAISVIYEDDQQRKWIGTLRGGINVIEAKDKPFSLFTHDRFNKNSVINNFILSFCEDEANNIWIGTDGSGLSYWDVKSNTYTSYSHSHSAGSLISNFVVSIVKDYTNRIWVATFSGGIDAFDKATKTFKHYTCYNTVGKKEDKNLWKLFEDGQHNLWAGATRGGALYLYNRKNDQFELFDHNLANIHTLYEDRSGNLWGGDYNRLIKIDRVNKHHRFYTIDNAIRAITQGDGNNLWIGTDGAGLLLFNMLSGTYTRYMQADGLPDNSVLNILVDRTGNLWCSTYNGLSCFNPKARVFKNYDVSDGLQSKQFNYNAALKLKSGKMLFGGISGFNLFDPDSIEADIRRSPIRLTGLHINNTVFDQSSEYTDNQPLVSLKSITVPYSQATIAIDYTALEYSYPDKINYAYYLEGWDHGWNYVGQLKSAYYTRLNEGTYTLHIKATDTGGAWLPNQQLNIIITVLPPWQRTWWAYLIYISITATIIYCFWLYRSRQTKLKYEVEIANLKVEREKELNEKKLSFFTNVSHEFRTPLTLIINPIKDLLNKNDSNKDELNLIYRNAKRLLGLVDHLLLFRKAESENNLMKVSKLNFVSLCNEVFMCFTQQVKVKNLKYQLHTTHDDIEIYVDREKIEIVLFNLISNAIKFTPDGGYIHLAIKEDERFVYFEIADSGVGITEDIGEKLFDKFYQVKDANSLKTGFGIGLYLVKTFIEDHKGTIAYKSLVGSGTTFVLSLPKGKEHLTGYTIQELAGESHSYADELIDYDNQQGDSNLPVVNDLPLLISDKQSVLIIDDNQEIRNYIRKIFAVDYMVYDAGSGEEGLAIIKKYLPDVIISDIVMPGLSGLELCKILKKDSALSHIPIILLTGESAAGVRLQGIEEGAIDYVNKPFDKDLLVARVKGIIKNKSELKNYFYSEITSKGSSRSISEEHKDFLYRFIEIIENSIMGADLDITMIAGKMGMSHSTLYKKVKLATGQSLTGFIRFVRLRKAAELMIKTNCNVNEAAFRVGFNDIKYFREHFQKQFSLNPSDFIKRHRPAFQNSYNLNN</sequence>
<dbReference type="Pfam" id="PF00072">
    <property type="entry name" value="Response_reg"/>
    <property type="match status" value="1"/>
</dbReference>
<dbReference type="InterPro" id="IPR005467">
    <property type="entry name" value="His_kinase_dom"/>
</dbReference>
<dbReference type="GO" id="GO:0005524">
    <property type="term" value="F:ATP binding"/>
    <property type="evidence" value="ECO:0007669"/>
    <property type="project" value="UniProtKB-KW"/>
</dbReference>
<keyword evidence="6 17" id="KW-0418">Kinase</keyword>
<dbReference type="Pfam" id="PF00512">
    <property type="entry name" value="HisKA"/>
    <property type="match status" value="1"/>
</dbReference>
<dbReference type="SUPFAM" id="SSF52172">
    <property type="entry name" value="CheY-like"/>
    <property type="match status" value="1"/>
</dbReference>
<evidence type="ECO:0000256" key="7">
    <source>
        <dbReference type="ARBA" id="ARBA00022840"/>
    </source>
</evidence>
<accession>H1Y8K1</accession>
<dbReference type="CDD" id="cd00082">
    <property type="entry name" value="HisKA"/>
    <property type="match status" value="1"/>
</dbReference>
<keyword evidence="4" id="KW-0808">Transferase</keyword>
<dbReference type="InterPro" id="IPR018062">
    <property type="entry name" value="HTH_AraC-typ_CS"/>
</dbReference>
<evidence type="ECO:0000256" key="3">
    <source>
        <dbReference type="ARBA" id="ARBA00022553"/>
    </source>
</evidence>
<dbReference type="InterPro" id="IPR009057">
    <property type="entry name" value="Homeodomain-like_sf"/>
</dbReference>
<dbReference type="eggNOG" id="COG0745">
    <property type="taxonomic scope" value="Bacteria"/>
</dbReference>
<dbReference type="SUPFAM" id="SSF46689">
    <property type="entry name" value="Homeodomain-like"/>
    <property type="match status" value="1"/>
</dbReference>
<keyword evidence="11" id="KW-0804">Transcription</keyword>
<dbReference type="InterPro" id="IPR015943">
    <property type="entry name" value="WD40/YVTN_repeat-like_dom_sf"/>
</dbReference>
<evidence type="ECO:0000256" key="8">
    <source>
        <dbReference type="ARBA" id="ARBA00023012"/>
    </source>
</evidence>
<feature type="domain" description="Response regulatory" evidence="16">
    <location>
        <begin position="1092"/>
        <end position="1207"/>
    </location>
</feature>
<evidence type="ECO:0000256" key="9">
    <source>
        <dbReference type="ARBA" id="ARBA00023015"/>
    </source>
</evidence>
<evidence type="ECO:0000259" key="14">
    <source>
        <dbReference type="PROSITE" id="PS01124"/>
    </source>
</evidence>
<dbReference type="Gene3D" id="1.10.10.60">
    <property type="entry name" value="Homeodomain-like"/>
    <property type="match status" value="1"/>
</dbReference>
<dbReference type="SUPFAM" id="SSF55874">
    <property type="entry name" value="ATPase domain of HSP90 chaperone/DNA topoisomerase II/histidine kinase"/>
    <property type="match status" value="1"/>
</dbReference>
<evidence type="ECO:0000256" key="12">
    <source>
        <dbReference type="PROSITE-ProRule" id="PRU00169"/>
    </source>
</evidence>
<dbReference type="GO" id="GO:0003700">
    <property type="term" value="F:DNA-binding transcription factor activity"/>
    <property type="evidence" value="ECO:0007669"/>
    <property type="project" value="InterPro"/>
</dbReference>
<dbReference type="HOGENOM" id="CLU_000445_28_1_10"/>
<dbReference type="EC" id="2.7.13.3" evidence="2"/>
<dbReference type="InterPro" id="IPR011006">
    <property type="entry name" value="CheY-like_superfamily"/>
</dbReference>
<evidence type="ECO:0000256" key="11">
    <source>
        <dbReference type="ARBA" id="ARBA00023163"/>
    </source>
</evidence>
<keyword evidence="3 12" id="KW-0597">Phosphoprotein</keyword>
<evidence type="ECO:0000256" key="4">
    <source>
        <dbReference type="ARBA" id="ARBA00022679"/>
    </source>
</evidence>
<reference evidence="17" key="1">
    <citation type="submission" date="2011-09" db="EMBL/GenBank/DDBJ databases">
        <title>The permanent draft genome of Mucilaginibacter paludis DSM 18603.</title>
        <authorList>
            <consortium name="US DOE Joint Genome Institute (JGI-PGF)"/>
            <person name="Lucas S."/>
            <person name="Han J."/>
            <person name="Lapidus A."/>
            <person name="Bruce D."/>
            <person name="Goodwin L."/>
            <person name="Pitluck S."/>
            <person name="Peters L."/>
            <person name="Kyrpides N."/>
            <person name="Mavromatis K."/>
            <person name="Ivanova N."/>
            <person name="Mikhailova N."/>
            <person name="Held B."/>
            <person name="Detter J.C."/>
            <person name="Tapia R."/>
            <person name="Han C."/>
            <person name="Land M."/>
            <person name="Hauser L."/>
            <person name="Markowitz V."/>
            <person name="Cheng J.-F."/>
            <person name="Hugenholtz P."/>
            <person name="Woyke T."/>
            <person name="Wu D."/>
            <person name="Tindall B."/>
            <person name="Brambilla E."/>
            <person name="Klenk H.-P."/>
            <person name="Eisen J.A."/>
        </authorList>
    </citation>
    <scope>NUCLEOTIDE SEQUENCE [LARGE SCALE GENOMIC DNA]</scope>
    <source>
        <strain evidence="17">DSM 18603</strain>
    </source>
</reference>
<dbReference type="PROSITE" id="PS01124">
    <property type="entry name" value="HTH_ARAC_FAMILY_2"/>
    <property type="match status" value="1"/>
</dbReference>
<dbReference type="SMART" id="SM00388">
    <property type="entry name" value="HisKA"/>
    <property type="match status" value="1"/>
</dbReference>
<feature type="transmembrane region" description="Helical" evidence="13">
    <location>
        <begin position="776"/>
        <end position="796"/>
    </location>
</feature>
<protein>
    <recommendedName>
        <fullName evidence="2">histidine kinase</fullName>
        <ecNumber evidence="2">2.7.13.3</ecNumber>
    </recommendedName>
</protein>
<dbReference type="InterPro" id="IPR011123">
    <property type="entry name" value="Y_Y_Y"/>
</dbReference>
<dbReference type="Pfam" id="PF07494">
    <property type="entry name" value="Reg_prop"/>
    <property type="match status" value="3"/>
</dbReference>
<dbReference type="Gene3D" id="3.30.565.10">
    <property type="entry name" value="Histidine kinase-like ATPase, C-terminal domain"/>
    <property type="match status" value="1"/>
</dbReference>
<dbReference type="SMART" id="SM00448">
    <property type="entry name" value="REC"/>
    <property type="match status" value="1"/>
</dbReference>
<dbReference type="InterPro" id="IPR003594">
    <property type="entry name" value="HATPase_dom"/>
</dbReference>
<dbReference type="STRING" id="714943.Mucpa_1765"/>
<dbReference type="PROSITE" id="PS50109">
    <property type="entry name" value="HIS_KIN"/>
    <property type="match status" value="1"/>
</dbReference>
<feature type="domain" description="Histidine kinase" evidence="15">
    <location>
        <begin position="830"/>
        <end position="1043"/>
    </location>
</feature>
<dbReference type="InterPro" id="IPR004358">
    <property type="entry name" value="Sig_transdc_His_kin-like_C"/>
</dbReference>
<comment type="catalytic activity">
    <reaction evidence="1">
        <text>ATP + protein L-histidine = ADP + protein N-phospho-L-histidine.</text>
        <dbReference type="EC" id="2.7.13.3"/>
    </reaction>
</comment>
<dbReference type="PANTHER" id="PTHR43547:SF2">
    <property type="entry name" value="HYBRID SIGNAL TRANSDUCTION HISTIDINE KINASE C"/>
    <property type="match status" value="1"/>
</dbReference>
<keyword evidence="7" id="KW-0067">ATP-binding</keyword>
<dbReference type="PROSITE" id="PS00041">
    <property type="entry name" value="HTH_ARAC_FAMILY_1"/>
    <property type="match status" value="1"/>
</dbReference>
<dbReference type="InterPro" id="IPR036890">
    <property type="entry name" value="HATPase_C_sf"/>
</dbReference>
<keyword evidence="9" id="KW-0805">Transcription regulation</keyword>
<keyword evidence="18" id="KW-1185">Reference proteome</keyword>
<dbReference type="Proteomes" id="UP000002774">
    <property type="component" value="Chromosome"/>
</dbReference>
<dbReference type="Gene3D" id="2.60.40.10">
    <property type="entry name" value="Immunoglobulins"/>
    <property type="match status" value="1"/>
</dbReference>
<dbReference type="EMBL" id="CM001403">
    <property type="protein sequence ID" value="EHQ25919.1"/>
    <property type="molecule type" value="Genomic_DNA"/>
</dbReference>
<dbReference type="SMART" id="SM00387">
    <property type="entry name" value="HATPase_c"/>
    <property type="match status" value="1"/>
</dbReference>
<feature type="domain" description="HTH araC/xylS-type" evidence="14">
    <location>
        <begin position="1239"/>
        <end position="1338"/>
    </location>
</feature>
<keyword evidence="8" id="KW-0902">Two-component regulatory system</keyword>
<gene>
    <name evidence="17" type="ORF">Mucpa_1765</name>
</gene>
<dbReference type="InterPro" id="IPR003661">
    <property type="entry name" value="HisK_dim/P_dom"/>
</dbReference>
<keyword evidence="13" id="KW-1133">Transmembrane helix</keyword>
<evidence type="ECO:0000256" key="6">
    <source>
        <dbReference type="ARBA" id="ARBA00022777"/>
    </source>
</evidence>
<dbReference type="InterPro" id="IPR001789">
    <property type="entry name" value="Sig_transdc_resp-reg_receiver"/>
</dbReference>
<feature type="modified residue" description="4-aspartylphosphate" evidence="12">
    <location>
        <position position="1140"/>
    </location>
</feature>
<keyword evidence="13" id="KW-0472">Membrane</keyword>
<dbReference type="PRINTS" id="PR00344">
    <property type="entry name" value="BCTRLSENSOR"/>
</dbReference>
<dbReference type="PROSITE" id="PS50110">
    <property type="entry name" value="RESPONSE_REGULATORY"/>
    <property type="match status" value="1"/>
</dbReference>
<evidence type="ECO:0000256" key="2">
    <source>
        <dbReference type="ARBA" id="ARBA00012438"/>
    </source>
</evidence>
<dbReference type="FunFam" id="3.30.565.10:FF:000037">
    <property type="entry name" value="Hybrid sensor histidine kinase/response regulator"/>
    <property type="match status" value="1"/>
</dbReference>
<dbReference type="CDD" id="cd00075">
    <property type="entry name" value="HATPase"/>
    <property type="match status" value="1"/>
</dbReference>
<dbReference type="RefSeq" id="WP_008505807.1">
    <property type="nucleotide sequence ID" value="NZ_CM001403.1"/>
</dbReference>
<dbReference type="eggNOG" id="COG5002">
    <property type="taxonomic scope" value="Bacteria"/>
</dbReference>
<dbReference type="GO" id="GO:0000155">
    <property type="term" value="F:phosphorelay sensor kinase activity"/>
    <property type="evidence" value="ECO:0007669"/>
    <property type="project" value="InterPro"/>
</dbReference>